<reference evidence="3" key="1">
    <citation type="journal article" date="2019" name="Int. J. Syst. Evol. Microbiol.">
        <title>The Global Catalogue of Microorganisms (GCM) 10K type strain sequencing project: providing services to taxonomists for standard genome sequencing and annotation.</title>
        <authorList>
            <consortium name="The Broad Institute Genomics Platform"/>
            <consortium name="The Broad Institute Genome Sequencing Center for Infectious Disease"/>
            <person name="Wu L."/>
            <person name="Ma J."/>
        </authorList>
    </citation>
    <scope>NUCLEOTIDE SEQUENCE [LARGE SCALE GENOMIC DNA]</scope>
    <source>
        <strain evidence="3">CCM 8911</strain>
    </source>
</reference>
<name>A0ABW4BA77_9LACO</name>
<comment type="caution">
    <text evidence="2">The sequence shown here is derived from an EMBL/GenBank/DDBJ whole genome shotgun (WGS) entry which is preliminary data.</text>
</comment>
<protein>
    <submittedName>
        <fullName evidence="2">Uncharacterized protein</fullName>
    </submittedName>
</protein>
<feature type="transmembrane region" description="Helical" evidence="1">
    <location>
        <begin position="6"/>
        <end position="24"/>
    </location>
</feature>
<evidence type="ECO:0000256" key="1">
    <source>
        <dbReference type="SAM" id="Phobius"/>
    </source>
</evidence>
<feature type="transmembrane region" description="Helical" evidence="1">
    <location>
        <begin position="55"/>
        <end position="75"/>
    </location>
</feature>
<feature type="transmembrane region" description="Helical" evidence="1">
    <location>
        <begin position="31"/>
        <end position="49"/>
    </location>
</feature>
<keyword evidence="3" id="KW-1185">Reference proteome</keyword>
<keyword evidence="1" id="KW-0812">Transmembrane</keyword>
<organism evidence="2 3">
    <name type="scientific">Lacticaseibacillus jixianensis</name>
    <dbReference type="NCBI Taxonomy" id="2486012"/>
    <lineage>
        <taxon>Bacteria</taxon>
        <taxon>Bacillati</taxon>
        <taxon>Bacillota</taxon>
        <taxon>Bacilli</taxon>
        <taxon>Lactobacillales</taxon>
        <taxon>Lactobacillaceae</taxon>
        <taxon>Lacticaseibacillus</taxon>
    </lineage>
</organism>
<accession>A0ABW4BA77</accession>
<sequence>MTIVLNILIFLITGGLIATTTARLNRPLNFGVTGLVFIVLATLAFKLYGLGWFSVLYVLWMAGVFGGLFWLRGYLRGEKKAR</sequence>
<evidence type="ECO:0000313" key="2">
    <source>
        <dbReference type="EMBL" id="MFD1393626.1"/>
    </source>
</evidence>
<keyword evidence="1" id="KW-0472">Membrane</keyword>
<dbReference type="RefSeq" id="WP_125585561.1">
    <property type="nucleotide sequence ID" value="NZ_JBHTMO010000026.1"/>
</dbReference>
<evidence type="ECO:0000313" key="3">
    <source>
        <dbReference type="Proteomes" id="UP001597249"/>
    </source>
</evidence>
<gene>
    <name evidence="2" type="ORF">ACFQ3L_08625</name>
</gene>
<dbReference type="Proteomes" id="UP001597249">
    <property type="component" value="Unassembled WGS sequence"/>
</dbReference>
<keyword evidence="1" id="KW-1133">Transmembrane helix</keyword>
<dbReference type="EMBL" id="JBHTMO010000026">
    <property type="protein sequence ID" value="MFD1393626.1"/>
    <property type="molecule type" value="Genomic_DNA"/>
</dbReference>
<proteinExistence type="predicted"/>